<proteinExistence type="inferred from homology"/>
<feature type="compositionally biased region" description="Polar residues" evidence="4">
    <location>
        <begin position="345"/>
        <end position="366"/>
    </location>
</feature>
<feature type="domain" description="SAM-dependent methyltransferase Erg6/SMT-type" evidence="5">
    <location>
        <begin position="90"/>
        <end position="474"/>
    </location>
</feature>
<keyword evidence="3 6" id="KW-0489">Methyltransferase</keyword>
<keyword evidence="1 3" id="KW-0808">Transferase</keyword>
<dbReference type="PANTHER" id="PTHR44068:SF1">
    <property type="entry name" value="HYPOTHETICAL LOC100005854"/>
    <property type="match status" value="1"/>
</dbReference>
<accession>A0AAN6EJT4</accession>
<evidence type="ECO:0000256" key="3">
    <source>
        <dbReference type="PROSITE-ProRule" id="PRU01022"/>
    </source>
</evidence>
<feature type="region of interest" description="Disordered" evidence="4">
    <location>
        <begin position="345"/>
        <end position="371"/>
    </location>
</feature>
<evidence type="ECO:0000256" key="1">
    <source>
        <dbReference type="ARBA" id="ARBA00022679"/>
    </source>
</evidence>
<evidence type="ECO:0000313" key="7">
    <source>
        <dbReference type="Proteomes" id="UP001161757"/>
    </source>
</evidence>
<dbReference type="CDD" id="cd02440">
    <property type="entry name" value="AdoMet_MTases"/>
    <property type="match status" value="1"/>
</dbReference>
<comment type="similarity">
    <text evidence="2 3">Belongs to the class I-like SAM-binding methyltransferase superfamily. Erg6/SMT family.</text>
</comment>
<dbReference type="GO" id="GO:0016126">
    <property type="term" value="P:sterol biosynthetic process"/>
    <property type="evidence" value="ECO:0007669"/>
    <property type="project" value="UniProtKB-KW"/>
</dbReference>
<dbReference type="PROSITE" id="PS51685">
    <property type="entry name" value="SAM_MT_ERG6_SMT"/>
    <property type="match status" value="1"/>
</dbReference>
<dbReference type="GO" id="GO:0005783">
    <property type="term" value="C:endoplasmic reticulum"/>
    <property type="evidence" value="ECO:0007669"/>
    <property type="project" value="TreeGrafter"/>
</dbReference>
<dbReference type="SUPFAM" id="SSF53335">
    <property type="entry name" value="S-adenosyl-L-methionine-dependent methyltransferases"/>
    <property type="match status" value="1"/>
</dbReference>
<keyword evidence="3" id="KW-0949">S-adenosyl-L-methionine</keyword>
<dbReference type="Gene3D" id="3.40.50.150">
    <property type="entry name" value="Vaccinia Virus protein VP39"/>
    <property type="match status" value="1"/>
</dbReference>
<evidence type="ECO:0000313" key="6">
    <source>
        <dbReference type="EMBL" id="KAJ8986404.1"/>
    </source>
</evidence>
<sequence>MQRGRENQAQQEQEEQRQHQGPHQHRGHDEKPRPKPRSKPKSKSTGTSSSFADVVSAYTSRFGKDDDQTTVTEEERKKRQGVAAELADSYYDFASSAYENGWSTHFHYTPFAPHDTIQSAMCFYEHRLAMLMGLKPGMKVLDVGCGIGGPAREIAKFVGCEVVGVTINQAQVDRAIYLTATERLEGRCTFVRGDFLNIPFPENSFDAAYAIEATVHSPSLVAVYTEIARVLKPGAVFGLSEWVMTPGFDPSNPKHIGIRNRLERGNGLCNLHTSEQARAAMVNAGFDLFYDEDYAQHFAANSTNPGFKTVGDNDDHLRRRQQQCHPVYLESPVLVPFQMQAETNVNSNQQSAAHQQRQAYLSSPDSASEPILQPAPPSSIPFDLTYHPHRTWYWPLEGATSMATTWTDYFTAWKMSKWPRRVCYALIWTLERLGIADKGTCDAMTTLAYCVDSAVEGGKEGIFTPCWWFVGRKSDGESNEAAYSQR</sequence>
<gene>
    <name evidence="6" type="primary">ERG6_2</name>
    <name evidence="6" type="ORF">HRR80_009504</name>
</gene>
<dbReference type="InterPro" id="IPR050447">
    <property type="entry name" value="Erg6_SMT_methyltransf"/>
</dbReference>
<organism evidence="6 7">
    <name type="scientific">Exophiala dermatitidis</name>
    <name type="common">Black yeast-like fungus</name>
    <name type="synonym">Wangiella dermatitidis</name>
    <dbReference type="NCBI Taxonomy" id="5970"/>
    <lineage>
        <taxon>Eukaryota</taxon>
        <taxon>Fungi</taxon>
        <taxon>Dikarya</taxon>
        <taxon>Ascomycota</taxon>
        <taxon>Pezizomycotina</taxon>
        <taxon>Eurotiomycetes</taxon>
        <taxon>Chaetothyriomycetidae</taxon>
        <taxon>Chaetothyriales</taxon>
        <taxon>Herpotrichiellaceae</taxon>
        <taxon>Exophiala</taxon>
    </lineage>
</organism>
<dbReference type="Pfam" id="PF08498">
    <property type="entry name" value="Sterol_MT_C"/>
    <property type="match status" value="1"/>
</dbReference>
<evidence type="ECO:0000259" key="5">
    <source>
        <dbReference type="PROSITE" id="PS51685"/>
    </source>
</evidence>
<protein>
    <submittedName>
        <fullName evidence="6">Delta(24)-sterol C-methyltransferase</fullName>
        <ecNumber evidence="6">2.1.1.41</ecNumber>
    </submittedName>
</protein>
<evidence type="ECO:0000256" key="2">
    <source>
        <dbReference type="ARBA" id="ARBA00038188"/>
    </source>
</evidence>
<feature type="region of interest" description="Disordered" evidence="4">
    <location>
        <begin position="1"/>
        <end position="52"/>
    </location>
</feature>
<dbReference type="Pfam" id="PF13649">
    <property type="entry name" value="Methyltransf_25"/>
    <property type="match status" value="1"/>
</dbReference>
<dbReference type="EMBL" id="JAJGCB010000039">
    <property type="protein sequence ID" value="KAJ8986404.1"/>
    <property type="molecule type" value="Genomic_DNA"/>
</dbReference>
<dbReference type="InterPro" id="IPR029063">
    <property type="entry name" value="SAM-dependent_MTases_sf"/>
</dbReference>
<dbReference type="InterPro" id="IPR013705">
    <property type="entry name" value="Sterol_MeTrfase_C"/>
</dbReference>
<dbReference type="Proteomes" id="UP001161757">
    <property type="component" value="Unassembled WGS sequence"/>
</dbReference>
<dbReference type="GO" id="GO:0003838">
    <property type="term" value="F:sterol 24-C-methyltransferase activity"/>
    <property type="evidence" value="ECO:0007669"/>
    <property type="project" value="TreeGrafter"/>
</dbReference>
<reference evidence="6" key="1">
    <citation type="submission" date="2023-01" db="EMBL/GenBank/DDBJ databases">
        <title>Exophiala dermititidis isolated from Cystic Fibrosis Patient.</title>
        <authorList>
            <person name="Kurbessoian T."/>
            <person name="Crocker A."/>
            <person name="Murante D."/>
            <person name="Hogan D.A."/>
            <person name="Stajich J.E."/>
        </authorList>
    </citation>
    <scope>NUCLEOTIDE SEQUENCE</scope>
    <source>
        <strain evidence="6">Ex8</strain>
    </source>
</reference>
<dbReference type="InterPro" id="IPR041698">
    <property type="entry name" value="Methyltransf_25"/>
</dbReference>
<dbReference type="InterPro" id="IPR030384">
    <property type="entry name" value="MeTrfase_SMT"/>
</dbReference>
<name>A0AAN6EJT4_EXODE</name>
<dbReference type="PANTHER" id="PTHR44068">
    <property type="entry name" value="ZGC:194242"/>
    <property type="match status" value="1"/>
</dbReference>
<comment type="caution">
    <text evidence="6">The sequence shown here is derived from an EMBL/GenBank/DDBJ whole genome shotgun (WGS) entry which is preliminary data.</text>
</comment>
<dbReference type="GO" id="GO:0032259">
    <property type="term" value="P:methylation"/>
    <property type="evidence" value="ECO:0007669"/>
    <property type="project" value="UniProtKB-KW"/>
</dbReference>
<dbReference type="EC" id="2.1.1.41" evidence="6"/>
<dbReference type="AlphaFoldDB" id="A0AAN6EJT4"/>
<evidence type="ECO:0000256" key="4">
    <source>
        <dbReference type="SAM" id="MobiDB-lite"/>
    </source>
</evidence>